<gene>
    <name evidence="1" type="ORF">GALMADRAFT_158444</name>
</gene>
<name>A0A067STL4_GALM3</name>
<reference evidence="2" key="1">
    <citation type="journal article" date="2014" name="Proc. Natl. Acad. Sci. U.S.A.">
        <title>Extensive sampling of basidiomycete genomes demonstrates inadequacy of the white-rot/brown-rot paradigm for wood decay fungi.</title>
        <authorList>
            <person name="Riley R."/>
            <person name="Salamov A.A."/>
            <person name="Brown D.W."/>
            <person name="Nagy L.G."/>
            <person name="Floudas D."/>
            <person name="Held B.W."/>
            <person name="Levasseur A."/>
            <person name="Lombard V."/>
            <person name="Morin E."/>
            <person name="Otillar R."/>
            <person name="Lindquist E.A."/>
            <person name="Sun H."/>
            <person name="LaButti K.M."/>
            <person name="Schmutz J."/>
            <person name="Jabbour D."/>
            <person name="Luo H."/>
            <person name="Baker S.E."/>
            <person name="Pisabarro A.G."/>
            <person name="Walton J.D."/>
            <person name="Blanchette R.A."/>
            <person name="Henrissat B."/>
            <person name="Martin F."/>
            <person name="Cullen D."/>
            <person name="Hibbett D.S."/>
            <person name="Grigoriev I.V."/>
        </authorList>
    </citation>
    <scope>NUCLEOTIDE SEQUENCE [LARGE SCALE GENOMIC DNA]</scope>
    <source>
        <strain evidence="2">CBS 339.88</strain>
    </source>
</reference>
<dbReference type="EMBL" id="KL142386">
    <property type="protein sequence ID" value="KDR73392.1"/>
    <property type="molecule type" value="Genomic_DNA"/>
</dbReference>
<protein>
    <recommendedName>
        <fullName evidence="3">F-box domain-containing protein</fullName>
    </recommendedName>
</protein>
<dbReference type="OrthoDB" id="2992500at2759"/>
<accession>A0A067STL4</accession>
<dbReference type="STRING" id="685588.A0A067STL4"/>
<proteinExistence type="predicted"/>
<evidence type="ECO:0000313" key="1">
    <source>
        <dbReference type="EMBL" id="KDR73392.1"/>
    </source>
</evidence>
<keyword evidence="2" id="KW-1185">Reference proteome</keyword>
<sequence length="491" mass="56158">MESSATTYMRDISNSRIMGCIFEALLEDFPAILPPSIKDPRYTIQLVCKNWREILLSTSSCWKAFAFIPKRFNNSARLLQIFEVYIRRSGSCRLGFYFLTDFDNHLRLRTTNPDLFSLGIEQLVYGRGVFNILQSIILPYAERIQHLQCLIYREQNAEFLLGIKAGWFKLLESVNIIFINDFDSPCCPFTFQQSLSFEVFTALPNFRQATVRIMNNIHPLDLHLPFNQLVKLDLVNTPISCNTFIKIMRQSALSLMDGAFHVELGVHANYFLKSCCPLLMLNLAHFHIRIVNPNYYPDIVLLFRFPVLRRLRVERSDRCSPFQWDVPRYTTMLATSTVPIETLVLANCAFGPGATSLVKRSRRDTSYQELEELLALARDVHTLVLPWSVHVHLPTIQKIATGALLPRLQVLEFSTIHPTIAIDMVRERNERSSLSSSTGFIPPAPIIRLGLTVPSDNPEGRAALKKNAEFLRLPGGVILNYLPMFMFSFAT</sequence>
<organism evidence="1 2">
    <name type="scientific">Galerina marginata (strain CBS 339.88)</name>
    <dbReference type="NCBI Taxonomy" id="685588"/>
    <lineage>
        <taxon>Eukaryota</taxon>
        <taxon>Fungi</taxon>
        <taxon>Dikarya</taxon>
        <taxon>Basidiomycota</taxon>
        <taxon>Agaricomycotina</taxon>
        <taxon>Agaricomycetes</taxon>
        <taxon>Agaricomycetidae</taxon>
        <taxon>Agaricales</taxon>
        <taxon>Agaricineae</taxon>
        <taxon>Strophariaceae</taxon>
        <taxon>Galerina</taxon>
    </lineage>
</organism>
<dbReference type="HOGENOM" id="CLU_043415_0_0_1"/>
<evidence type="ECO:0000313" key="2">
    <source>
        <dbReference type="Proteomes" id="UP000027222"/>
    </source>
</evidence>
<evidence type="ECO:0008006" key="3">
    <source>
        <dbReference type="Google" id="ProtNLM"/>
    </source>
</evidence>
<dbReference type="Proteomes" id="UP000027222">
    <property type="component" value="Unassembled WGS sequence"/>
</dbReference>
<dbReference type="AlphaFoldDB" id="A0A067STL4"/>